<name>A0A2A9M2B3_BESBE</name>
<dbReference type="VEuPathDB" id="ToxoDB:BESB_020400"/>
<gene>
    <name evidence="3" type="ORF">BESB_020400</name>
</gene>
<dbReference type="InterPro" id="IPR000884">
    <property type="entry name" value="TSP1_rpt"/>
</dbReference>
<proteinExistence type="predicted"/>
<keyword evidence="2" id="KW-0732">Signal</keyword>
<comment type="caution">
    <text evidence="3">The sequence shown here is derived from an EMBL/GenBank/DDBJ whole genome shotgun (WGS) entry which is preliminary data.</text>
</comment>
<feature type="transmembrane region" description="Helical" evidence="1">
    <location>
        <begin position="570"/>
        <end position="589"/>
    </location>
</feature>
<feature type="chain" id="PRO_5012337641" evidence="2">
    <location>
        <begin position="17"/>
        <end position="605"/>
    </location>
</feature>
<dbReference type="RefSeq" id="XP_029216108.1">
    <property type="nucleotide sequence ID" value="XM_029360749.1"/>
</dbReference>
<dbReference type="PROSITE" id="PS50092">
    <property type="entry name" value="TSP1"/>
    <property type="match status" value="1"/>
</dbReference>
<dbReference type="SMART" id="SM00209">
    <property type="entry name" value="TSP1"/>
    <property type="match status" value="3"/>
</dbReference>
<sequence length="605" mass="66737">MHGGLLLCLTFFGVEAISRGHHPKRLAEKNLVPHAVVEGVFSGISHAETSDTIREESIPHERLQAFRNASPDFDRLYRFPAQVDEAQAKGLLSLQDGACAGLYWGKKELVSRITGTFTSLLRLECHESWFSYTEWARTKTWRECARTGVGSHQYFSWVRHHDKPDGACVLVTSVRSGVTRNDMEDCLVDVKSHKEVAVAGVVGEHSGCTSCQVAEWSETACDSWCGDGLQGRFRDVAQHTNSGHCSVAADSYCDFCPNLWEVRQCNAGTNCATGIKPGVRFCPEGAGKEDTADDWRDCAERCLRTFEQTGGDTGDPASFFEAKCFRYSFNNATSSCIFDHLHSCPDSSSISDPQWISGDILSMPSADFTTVTWHDWQEWSSCHDVDPAVGWKKRTRGAKTWGYRPDSSLSPSHWISVAPCVEGAKLMKSDLELAMNPETMCWVYSDFADWSTVSCEPECGENRKKTRTRRVRQTPVKQPDGSILESCASTEVSLQARQQTKECPGSVTCETGCTYTKWTAWSECRCFEGSAGRQVRARELLGGSQLTCTDLEEDKLCEKVCEGNSSTSTVALGGGIGVLAVALLGFVGYKCSRAVPTEQPRPAHM</sequence>
<keyword evidence="1" id="KW-0472">Membrane</keyword>
<protein>
    <submittedName>
        <fullName evidence="3">Microneme protein MIC16</fullName>
    </submittedName>
</protein>
<dbReference type="AlphaFoldDB" id="A0A2A9M2B3"/>
<keyword evidence="1" id="KW-1133">Transmembrane helix</keyword>
<evidence type="ECO:0000313" key="3">
    <source>
        <dbReference type="EMBL" id="PFH32099.1"/>
    </source>
</evidence>
<dbReference type="EMBL" id="NWUJ01000012">
    <property type="protein sequence ID" value="PFH32099.1"/>
    <property type="molecule type" value="Genomic_DNA"/>
</dbReference>
<dbReference type="Proteomes" id="UP000224006">
    <property type="component" value="Chromosome XI"/>
</dbReference>
<accession>A0A2A9M2B3</accession>
<dbReference type="OrthoDB" id="329117at2759"/>
<evidence type="ECO:0000313" key="4">
    <source>
        <dbReference type="Proteomes" id="UP000224006"/>
    </source>
</evidence>
<dbReference type="KEGG" id="bbes:BESB_020400"/>
<dbReference type="GeneID" id="40307101"/>
<organism evidence="3 4">
    <name type="scientific">Besnoitia besnoiti</name>
    <name type="common">Apicomplexan protozoan</name>
    <dbReference type="NCBI Taxonomy" id="94643"/>
    <lineage>
        <taxon>Eukaryota</taxon>
        <taxon>Sar</taxon>
        <taxon>Alveolata</taxon>
        <taxon>Apicomplexa</taxon>
        <taxon>Conoidasida</taxon>
        <taxon>Coccidia</taxon>
        <taxon>Eucoccidiorida</taxon>
        <taxon>Eimeriorina</taxon>
        <taxon>Sarcocystidae</taxon>
        <taxon>Besnoitia</taxon>
    </lineage>
</organism>
<keyword evidence="4" id="KW-1185">Reference proteome</keyword>
<reference evidence="3 4" key="1">
    <citation type="submission" date="2017-09" db="EMBL/GenBank/DDBJ databases">
        <title>Genome sequencing of Besnoitia besnoiti strain Bb-Ger1.</title>
        <authorList>
            <person name="Schares G."/>
            <person name="Venepally P."/>
            <person name="Lorenzi H.A."/>
        </authorList>
    </citation>
    <scope>NUCLEOTIDE SEQUENCE [LARGE SCALE GENOMIC DNA]</scope>
    <source>
        <strain evidence="3 4">Bb-Ger1</strain>
    </source>
</reference>
<evidence type="ECO:0000256" key="2">
    <source>
        <dbReference type="SAM" id="SignalP"/>
    </source>
</evidence>
<keyword evidence="1" id="KW-0812">Transmembrane</keyword>
<evidence type="ECO:0000256" key="1">
    <source>
        <dbReference type="SAM" id="Phobius"/>
    </source>
</evidence>
<feature type="signal peptide" evidence="2">
    <location>
        <begin position="1"/>
        <end position="16"/>
    </location>
</feature>